<keyword evidence="5 12" id="KW-0378">Hydrolase</keyword>
<dbReference type="Pfam" id="PF18319">
    <property type="entry name" value="Zn_ribbon_PriA"/>
    <property type="match status" value="1"/>
</dbReference>
<feature type="binding site" evidence="12">
    <location>
        <position position="442"/>
    </location>
    <ligand>
        <name>Zn(2+)</name>
        <dbReference type="ChEBI" id="CHEBI:29105"/>
        <label>2</label>
    </ligand>
</feature>
<evidence type="ECO:0000256" key="13">
    <source>
        <dbReference type="SAM" id="MobiDB-lite"/>
    </source>
</evidence>
<dbReference type="Pfam" id="PF17764">
    <property type="entry name" value="PriA_3primeBD"/>
    <property type="match status" value="1"/>
</dbReference>
<keyword evidence="3 12" id="KW-0479">Metal-binding</keyword>
<dbReference type="SUPFAM" id="SSF52540">
    <property type="entry name" value="P-loop containing nucleoside triphosphate hydrolases"/>
    <property type="match status" value="2"/>
</dbReference>
<keyword evidence="16" id="KW-1185">Reference proteome</keyword>
<gene>
    <name evidence="12" type="primary">priA</name>
    <name evidence="15" type="ORF">SAMN02745172_00060</name>
</gene>
<dbReference type="GO" id="GO:0016887">
    <property type="term" value="F:ATP hydrolysis activity"/>
    <property type="evidence" value="ECO:0007669"/>
    <property type="project" value="RHEA"/>
</dbReference>
<reference evidence="15 16" key="1">
    <citation type="submission" date="2016-12" db="EMBL/GenBank/DDBJ databases">
        <authorList>
            <person name="Song W.-J."/>
            <person name="Kurnit D.M."/>
        </authorList>
    </citation>
    <scope>NUCLEOTIDE SEQUENCE [LARGE SCALE GENOMIC DNA]</scope>
    <source>
        <strain evidence="15 16">DSM 19599</strain>
    </source>
</reference>
<keyword evidence="9 12" id="KW-0238">DNA-binding</keyword>
<dbReference type="Pfam" id="PF00270">
    <property type="entry name" value="DEAD"/>
    <property type="match status" value="1"/>
</dbReference>
<dbReference type="GO" id="GO:0006302">
    <property type="term" value="P:double-strand break repair"/>
    <property type="evidence" value="ECO:0007669"/>
    <property type="project" value="InterPro"/>
</dbReference>
<dbReference type="InterPro" id="IPR011545">
    <property type="entry name" value="DEAD/DEAH_box_helicase_dom"/>
</dbReference>
<evidence type="ECO:0000256" key="2">
    <source>
        <dbReference type="ARBA" id="ARBA00022705"/>
    </source>
</evidence>
<dbReference type="PANTHER" id="PTHR30580">
    <property type="entry name" value="PRIMOSOMAL PROTEIN N"/>
    <property type="match status" value="1"/>
</dbReference>
<feature type="binding site" evidence="12">
    <location>
        <position position="460"/>
    </location>
    <ligand>
        <name>Zn(2+)</name>
        <dbReference type="ChEBI" id="CHEBI:29105"/>
        <label>2</label>
    </ligand>
</feature>
<evidence type="ECO:0000256" key="6">
    <source>
        <dbReference type="ARBA" id="ARBA00022806"/>
    </source>
</evidence>
<dbReference type="GO" id="GO:0043138">
    <property type="term" value="F:3'-5' DNA helicase activity"/>
    <property type="evidence" value="ECO:0007669"/>
    <property type="project" value="UniProtKB-EC"/>
</dbReference>
<dbReference type="GO" id="GO:0006270">
    <property type="term" value="P:DNA replication initiation"/>
    <property type="evidence" value="ECO:0007669"/>
    <property type="project" value="TreeGrafter"/>
</dbReference>
<dbReference type="HAMAP" id="MF_00983">
    <property type="entry name" value="PriA"/>
    <property type="match status" value="1"/>
</dbReference>
<keyword evidence="6 12" id="KW-0347">Helicase</keyword>
<keyword evidence="10 12" id="KW-0413">Isomerase</keyword>
<evidence type="ECO:0000256" key="11">
    <source>
        <dbReference type="ARBA" id="ARBA00048988"/>
    </source>
</evidence>
<evidence type="ECO:0000256" key="7">
    <source>
        <dbReference type="ARBA" id="ARBA00022833"/>
    </source>
</evidence>
<comment type="catalytic activity">
    <reaction evidence="11 12">
        <text>ATP + H2O = ADP + phosphate + H(+)</text>
        <dbReference type="Rhea" id="RHEA:13065"/>
        <dbReference type="ChEBI" id="CHEBI:15377"/>
        <dbReference type="ChEBI" id="CHEBI:15378"/>
        <dbReference type="ChEBI" id="CHEBI:30616"/>
        <dbReference type="ChEBI" id="CHEBI:43474"/>
        <dbReference type="ChEBI" id="CHEBI:456216"/>
        <dbReference type="EC" id="5.6.2.4"/>
    </reaction>
</comment>
<evidence type="ECO:0000256" key="3">
    <source>
        <dbReference type="ARBA" id="ARBA00022723"/>
    </source>
</evidence>
<evidence type="ECO:0000313" key="16">
    <source>
        <dbReference type="Proteomes" id="UP000186406"/>
    </source>
</evidence>
<dbReference type="InterPro" id="IPR040498">
    <property type="entry name" value="PriA_CRR"/>
</dbReference>
<dbReference type="GO" id="GO:0005524">
    <property type="term" value="F:ATP binding"/>
    <property type="evidence" value="ECO:0007669"/>
    <property type="project" value="UniProtKB-UniRule"/>
</dbReference>
<protein>
    <recommendedName>
        <fullName evidence="12">Replication restart protein PriA</fullName>
    </recommendedName>
    <alternativeName>
        <fullName evidence="12">ATP-dependent DNA helicase PriA</fullName>
        <ecNumber evidence="12">5.6.2.4</ecNumber>
    </alternativeName>
    <alternativeName>
        <fullName evidence="12">DNA 3'-5' helicase PriA</fullName>
    </alternativeName>
</protein>
<dbReference type="GO" id="GO:0006269">
    <property type="term" value="P:DNA replication, synthesis of primer"/>
    <property type="evidence" value="ECO:0007669"/>
    <property type="project" value="UniProtKB-KW"/>
</dbReference>
<dbReference type="InterPro" id="IPR027417">
    <property type="entry name" value="P-loop_NTPase"/>
</dbReference>
<keyword evidence="1 12" id="KW-0639">Primosome</keyword>
<accession>A0A1M7Z4I2</accession>
<dbReference type="CDD" id="cd17929">
    <property type="entry name" value="DEXHc_priA"/>
    <property type="match status" value="1"/>
</dbReference>
<dbReference type="STRING" id="1123029.SAMN02745172_00060"/>
<comment type="cofactor">
    <cofactor evidence="12">
        <name>Zn(2+)</name>
        <dbReference type="ChEBI" id="CHEBI:29105"/>
    </cofactor>
    <text evidence="12">Binds 2 zinc ions per subunit.</text>
</comment>
<feature type="domain" description="Helicase ATP-binding" evidence="14">
    <location>
        <begin position="206"/>
        <end position="372"/>
    </location>
</feature>
<dbReference type="InterPro" id="IPR005259">
    <property type="entry name" value="PriA"/>
</dbReference>
<dbReference type="OrthoDB" id="9759544at2"/>
<evidence type="ECO:0000256" key="4">
    <source>
        <dbReference type="ARBA" id="ARBA00022741"/>
    </source>
</evidence>
<dbReference type="InterPro" id="IPR014001">
    <property type="entry name" value="Helicase_ATP-bd"/>
</dbReference>
<dbReference type="EMBL" id="FRXO01000001">
    <property type="protein sequence ID" value="SHO59775.1"/>
    <property type="molecule type" value="Genomic_DNA"/>
</dbReference>
<name>A0A1M7Z4I2_9HYPH</name>
<evidence type="ECO:0000256" key="9">
    <source>
        <dbReference type="ARBA" id="ARBA00023125"/>
    </source>
</evidence>
<dbReference type="GO" id="GO:0008270">
    <property type="term" value="F:zinc ion binding"/>
    <property type="evidence" value="ECO:0007669"/>
    <property type="project" value="UniProtKB-UniRule"/>
</dbReference>
<keyword evidence="4 12" id="KW-0547">Nucleotide-binding</keyword>
<dbReference type="RefSeq" id="WP_073625241.1">
    <property type="nucleotide sequence ID" value="NZ_FRXO01000001.1"/>
</dbReference>
<feature type="binding site" evidence="12">
    <location>
        <position position="476"/>
    </location>
    <ligand>
        <name>Zn(2+)</name>
        <dbReference type="ChEBI" id="CHEBI:29105"/>
        <label>1</label>
    </ligand>
</feature>
<comment type="similarity">
    <text evidence="12">Belongs to the helicase family. PriA subfamily.</text>
</comment>
<dbReference type="FunFam" id="3.40.50.300:FF:000489">
    <property type="entry name" value="Primosome assembly protein PriA"/>
    <property type="match status" value="1"/>
</dbReference>
<dbReference type="SMART" id="SM00487">
    <property type="entry name" value="DEXDc"/>
    <property type="match status" value="1"/>
</dbReference>
<keyword evidence="7 12" id="KW-0862">Zinc</keyword>
<dbReference type="NCBIfam" id="NF004070">
    <property type="entry name" value="PRK05580.2-2"/>
    <property type="match status" value="1"/>
</dbReference>
<feature type="binding site" evidence="12">
    <location>
        <position position="433"/>
    </location>
    <ligand>
        <name>Zn(2+)</name>
        <dbReference type="ChEBI" id="CHEBI:29105"/>
        <label>1</label>
    </ligand>
</feature>
<dbReference type="GO" id="GO:0003677">
    <property type="term" value="F:DNA binding"/>
    <property type="evidence" value="ECO:0007669"/>
    <property type="project" value="UniProtKB-UniRule"/>
</dbReference>
<evidence type="ECO:0000256" key="8">
    <source>
        <dbReference type="ARBA" id="ARBA00022840"/>
    </source>
</evidence>
<comment type="function">
    <text evidence="12">Initiates the restart of stalled replication forks, which reloads the replicative helicase on sites other than the origin of replication. Recognizes and binds to abandoned replication forks and remodels them to uncover a helicase loading site. Promotes assembly of the primosome at these replication forks.</text>
</comment>
<feature type="binding site" evidence="12">
    <location>
        <position position="473"/>
    </location>
    <ligand>
        <name>Zn(2+)</name>
        <dbReference type="ChEBI" id="CHEBI:29105"/>
        <label>1</label>
    </ligand>
</feature>
<dbReference type="Gene3D" id="3.40.50.300">
    <property type="entry name" value="P-loop containing nucleotide triphosphate hydrolases"/>
    <property type="match status" value="2"/>
</dbReference>
<evidence type="ECO:0000256" key="5">
    <source>
        <dbReference type="ARBA" id="ARBA00022801"/>
    </source>
</evidence>
<organism evidence="15 16">
    <name type="scientific">Pseudoxanthobacter soli DSM 19599</name>
    <dbReference type="NCBI Taxonomy" id="1123029"/>
    <lineage>
        <taxon>Bacteria</taxon>
        <taxon>Pseudomonadati</taxon>
        <taxon>Pseudomonadota</taxon>
        <taxon>Alphaproteobacteria</taxon>
        <taxon>Hyphomicrobiales</taxon>
        <taxon>Segnochrobactraceae</taxon>
        <taxon>Pseudoxanthobacter</taxon>
    </lineage>
</organism>
<dbReference type="InterPro" id="IPR041236">
    <property type="entry name" value="PriA_C"/>
</dbReference>
<dbReference type="PROSITE" id="PS51192">
    <property type="entry name" value="HELICASE_ATP_BIND_1"/>
    <property type="match status" value="1"/>
</dbReference>
<dbReference type="GO" id="GO:1990077">
    <property type="term" value="C:primosome complex"/>
    <property type="evidence" value="ECO:0007669"/>
    <property type="project" value="UniProtKB-UniRule"/>
</dbReference>
<feature type="binding site" evidence="12">
    <location>
        <position position="463"/>
    </location>
    <ligand>
        <name>Zn(2+)</name>
        <dbReference type="ChEBI" id="CHEBI:29105"/>
        <label>2</label>
    </ligand>
</feature>
<dbReference type="Proteomes" id="UP000186406">
    <property type="component" value="Unassembled WGS sequence"/>
</dbReference>
<dbReference type="SMART" id="SM00490">
    <property type="entry name" value="HELICc"/>
    <property type="match status" value="1"/>
</dbReference>
<sequence>MTAVVSVLVPVALGDCYSYVAPRELAPGTIVRVPFGPREVVGAVWDDAPDTGRSPAKLKAISHVFDAPPPGAPLLDADMRRFVEWVARWTLAPRGMVLRMVLRVPEALDPEPTRPGVALAGAPPERMTPARTRVMALLEGGLSWTKAGLAETAGVSPSVIDGLVSAGTLAAVELPPPTAAARPDPDFHHPDLTGDQSAAADQLRAAVARDAASVLLLDGVTGSGKTEVFLEAVAATVAAGKQALIMMPEIALTHSVIARFERRFAARPAEWHSAVPPAQRARVWRGAAAGDVRIVVGARSALFLPFRELGLIVVDEEHDNAYKQDDRVPYNARDMAVVRGHIGRFPVVLASATPSIESRVNADQGRYAHVILSDRVPGASLPDVRAVDLRQSRPEKGRWLAPPLVAAVGEALGRGEQALLFLNRRGYAPLTVCGACGHRFSCPDCSAWLVDHRLRGRLACHHCGHTEPRPEACPACGALDSLVACGPGVERIAEEAQALFPEARSIILSSDIGGGTERIRRELQLVADGAFDLIVGTQLVAKGHTFPRLKLVGVVDADLGLMNGDLRAAERTFQLLAQVTGRAGRMGGGGSGLLQTHAPDHPVIRAIVSGDREAFYRTEIAERMATGLPPFGRLAAIIISGPDRAETEAHARAFARSAPSGEGIDMLGPAEAPLAILRGRHRFRLLIRSPRTVDIQAYLRAWLAAAPPARGGVRVMIDVDPQSFV</sequence>
<feature type="region of interest" description="Disordered" evidence="13">
    <location>
        <begin position="178"/>
        <end position="198"/>
    </location>
</feature>
<dbReference type="PANTHER" id="PTHR30580:SF0">
    <property type="entry name" value="PRIMOSOMAL PROTEIN N"/>
    <property type="match status" value="1"/>
</dbReference>
<keyword evidence="2 12" id="KW-0235">DNA replication</keyword>
<dbReference type="InterPro" id="IPR001650">
    <property type="entry name" value="Helicase_C-like"/>
</dbReference>
<dbReference type="Gene3D" id="3.40.1440.60">
    <property type="entry name" value="PriA, 3(prime) DNA-binding domain"/>
    <property type="match status" value="1"/>
</dbReference>
<comment type="subunit">
    <text evidence="12">Component of the replication restart primosome.</text>
</comment>
<evidence type="ECO:0000256" key="10">
    <source>
        <dbReference type="ARBA" id="ARBA00023235"/>
    </source>
</evidence>
<evidence type="ECO:0000256" key="1">
    <source>
        <dbReference type="ARBA" id="ARBA00022515"/>
    </source>
</evidence>
<proteinExistence type="inferred from homology"/>
<dbReference type="InterPro" id="IPR042115">
    <property type="entry name" value="PriA_3primeBD_sf"/>
</dbReference>
<dbReference type="Pfam" id="PF18074">
    <property type="entry name" value="PriA_C"/>
    <property type="match status" value="1"/>
</dbReference>
<dbReference type="InterPro" id="IPR041222">
    <property type="entry name" value="PriA_3primeBD"/>
</dbReference>
<dbReference type="AlphaFoldDB" id="A0A1M7Z4I2"/>
<evidence type="ECO:0000313" key="15">
    <source>
        <dbReference type="EMBL" id="SHO59775.1"/>
    </source>
</evidence>
<dbReference type="EC" id="5.6.2.4" evidence="12"/>
<keyword evidence="8 12" id="KW-0067">ATP-binding</keyword>
<evidence type="ECO:0000256" key="12">
    <source>
        <dbReference type="HAMAP-Rule" id="MF_00983"/>
    </source>
</evidence>
<feature type="binding site" evidence="12">
    <location>
        <position position="436"/>
    </location>
    <ligand>
        <name>Zn(2+)</name>
        <dbReference type="ChEBI" id="CHEBI:29105"/>
        <label>1</label>
    </ligand>
</feature>
<evidence type="ECO:0000259" key="14">
    <source>
        <dbReference type="PROSITE" id="PS51192"/>
    </source>
</evidence>
<dbReference type="GO" id="GO:0006310">
    <property type="term" value="P:DNA recombination"/>
    <property type="evidence" value="ECO:0007669"/>
    <property type="project" value="InterPro"/>
</dbReference>
<feature type="binding site" evidence="12">
    <location>
        <position position="445"/>
    </location>
    <ligand>
        <name>Zn(2+)</name>
        <dbReference type="ChEBI" id="CHEBI:29105"/>
        <label>2</label>
    </ligand>
</feature>
<dbReference type="NCBIfam" id="TIGR00595">
    <property type="entry name" value="priA"/>
    <property type="match status" value="1"/>
</dbReference>
<feature type="compositionally biased region" description="Basic and acidic residues" evidence="13">
    <location>
        <begin position="183"/>
        <end position="192"/>
    </location>
</feature>
<comment type="catalytic activity">
    <reaction evidence="12">
        <text>Couples ATP hydrolysis with the unwinding of duplex DNA by translocating in the 3'-5' direction.</text>
        <dbReference type="EC" id="5.6.2.4"/>
    </reaction>
</comment>